<reference evidence="1 2" key="1">
    <citation type="submission" date="2020-06" db="EMBL/GenBank/DDBJ databases">
        <title>REHAB project genomes.</title>
        <authorList>
            <person name="Shaw L.P."/>
        </authorList>
    </citation>
    <scope>NUCLEOTIDE SEQUENCE [LARGE SCALE GENOMIC DNA]</scope>
    <source>
        <strain evidence="1 2">RHBSTW-00814</strain>
    </source>
</reference>
<sequence length="435" mass="50229">MEKTALIQFITDYIASRRQPKIEAFEKEAAKRLEQGEDASVIALERQELEARYLPRNWLTDAAKRVRSIRIISHGAKYSNGDSKAYGRYLEKFVSEGYLNTASLAIIKEDAEGNAAVFDVAKLLLTEVNGDSLLASLKRGDYQSLNAFALDDEQLKQWVECFSEAYASEWIKAHKLSKQIYFPVDDGYHLLCPLFSSSLAQVMYEKLTAVRFSEESKAIRDAHKAGKWHSQPDIRFPNLAEMHYGGGNQQNISLLNSARVGRVWLLPSMPPTWATLDRAPQNMRSIFSLRGDFNRAASGIIARMTYLLKVDINNVHIRTARAKYIDELIDLLFMQASSFQQEKWQGWSVQSPDLPRHQQLWLDPWRSLSDEAFKQEREKNDWQETIADDFARWLNYRLKKARFDVGAVEQKEWRSQSLFTQRMREMEAVLQEALK</sequence>
<evidence type="ECO:0000313" key="1">
    <source>
        <dbReference type="EMBL" id="QLV00694.1"/>
    </source>
</evidence>
<dbReference type="RefSeq" id="WP_181474839.1">
    <property type="nucleotide sequence ID" value="NZ_CP056159.1"/>
</dbReference>
<accession>A0A7H9K4F0</accession>
<dbReference type="InterPro" id="IPR013397">
    <property type="entry name" value="CRISPR-assoc_prot_Csy1"/>
</dbReference>
<proteinExistence type="predicted"/>
<name>A0A7H9K4F0_9ESCH</name>
<organism evidence="1 2">
    <name type="scientific">Escherichia marmotae</name>
    <dbReference type="NCBI Taxonomy" id="1499973"/>
    <lineage>
        <taxon>Bacteria</taxon>
        <taxon>Pseudomonadati</taxon>
        <taxon>Pseudomonadota</taxon>
        <taxon>Gammaproteobacteria</taxon>
        <taxon>Enterobacterales</taxon>
        <taxon>Enterobacteriaceae</taxon>
        <taxon>Escherichia</taxon>
    </lineage>
</organism>
<dbReference type="CDD" id="cd09735">
    <property type="entry name" value="Csy1_I-F"/>
    <property type="match status" value="1"/>
</dbReference>
<evidence type="ECO:0000313" key="2">
    <source>
        <dbReference type="Proteomes" id="UP000512115"/>
    </source>
</evidence>
<protein>
    <submittedName>
        <fullName evidence="1">Type I-F CRISPR-associated protein Csy1</fullName>
    </submittedName>
</protein>
<dbReference type="Proteomes" id="UP000512115">
    <property type="component" value="Chromosome"/>
</dbReference>
<dbReference type="Pfam" id="PF09611">
    <property type="entry name" value="Cas_Csy1"/>
    <property type="match status" value="1"/>
</dbReference>
<dbReference type="EMBL" id="CP056159">
    <property type="protein sequence ID" value="QLV00694.1"/>
    <property type="molecule type" value="Genomic_DNA"/>
</dbReference>
<gene>
    <name evidence="1" type="primary">csy1</name>
    <name evidence="1" type="ORF">HV284_06210</name>
</gene>
<dbReference type="AlphaFoldDB" id="A0A7H9K4F0"/>
<dbReference type="NCBIfam" id="TIGR02564">
    <property type="entry name" value="cas_Csy1"/>
    <property type="match status" value="1"/>
</dbReference>